<feature type="compositionally biased region" description="Basic residues" evidence="2">
    <location>
        <begin position="231"/>
        <end position="245"/>
    </location>
</feature>
<gene>
    <name evidence="3" type="ORF">EJ05DRAFT_502836</name>
</gene>
<feature type="compositionally biased region" description="Acidic residues" evidence="2">
    <location>
        <begin position="253"/>
        <end position="269"/>
    </location>
</feature>
<dbReference type="OrthoDB" id="8064436at2759"/>
<dbReference type="EMBL" id="ML996577">
    <property type="protein sequence ID" value="KAF2755371.1"/>
    <property type="molecule type" value="Genomic_DNA"/>
</dbReference>
<evidence type="ECO:0000256" key="1">
    <source>
        <dbReference type="SAM" id="Coils"/>
    </source>
</evidence>
<keyword evidence="1" id="KW-0175">Coiled coil</keyword>
<dbReference type="Proteomes" id="UP000799437">
    <property type="component" value="Unassembled WGS sequence"/>
</dbReference>
<dbReference type="GeneID" id="54488371"/>
<proteinExistence type="predicted"/>
<organism evidence="3 4">
    <name type="scientific">Pseudovirgaria hyperparasitica</name>
    <dbReference type="NCBI Taxonomy" id="470096"/>
    <lineage>
        <taxon>Eukaryota</taxon>
        <taxon>Fungi</taxon>
        <taxon>Dikarya</taxon>
        <taxon>Ascomycota</taxon>
        <taxon>Pezizomycotina</taxon>
        <taxon>Dothideomycetes</taxon>
        <taxon>Dothideomycetes incertae sedis</taxon>
        <taxon>Acrospermales</taxon>
        <taxon>Acrospermaceae</taxon>
        <taxon>Pseudovirgaria</taxon>
    </lineage>
</organism>
<dbReference type="RefSeq" id="XP_033597822.1">
    <property type="nucleotide sequence ID" value="XM_033747317.1"/>
</dbReference>
<feature type="region of interest" description="Disordered" evidence="2">
    <location>
        <begin position="223"/>
        <end position="398"/>
    </location>
</feature>
<dbReference type="Gene3D" id="1.20.5.370">
    <property type="match status" value="1"/>
</dbReference>
<reference evidence="3" key="1">
    <citation type="journal article" date="2020" name="Stud. Mycol.">
        <title>101 Dothideomycetes genomes: a test case for predicting lifestyles and emergence of pathogens.</title>
        <authorList>
            <person name="Haridas S."/>
            <person name="Albert R."/>
            <person name="Binder M."/>
            <person name="Bloem J."/>
            <person name="Labutti K."/>
            <person name="Salamov A."/>
            <person name="Andreopoulos B."/>
            <person name="Baker S."/>
            <person name="Barry K."/>
            <person name="Bills G."/>
            <person name="Bluhm B."/>
            <person name="Cannon C."/>
            <person name="Castanera R."/>
            <person name="Culley D."/>
            <person name="Daum C."/>
            <person name="Ezra D."/>
            <person name="Gonzalez J."/>
            <person name="Henrissat B."/>
            <person name="Kuo A."/>
            <person name="Liang C."/>
            <person name="Lipzen A."/>
            <person name="Lutzoni F."/>
            <person name="Magnuson J."/>
            <person name="Mondo S."/>
            <person name="Nolan M."/>
            <person name="Ohm R."/>
            <person name="Pangilinan J."/>
            <person name="Park H.-J."/>
            <person name="Ramirez L."/>
            <person name="Alfaro M."/>
            <person name="Sun H."/>
            <person name="Tritt A."/>
            <person name="Yoshinaga Y."/>
            <person name="Zwiers L.-H."/>
            <person name="Turgeon B."/>
            <person name="Goodwin S."/>
            <person name="Spatafora J."/>
            <person name="Crous P."/>
            <person name="Grigoriev I."/>
        </authorList>
    </citation>
    <scope>NUCLEOTIDE SEQUENCE</scope>
    <source>
        <strain evidence="3">CBS 121739</strain>
    </source>
</reference>
<name>A0A6A6W2W0_9PEZI</name>
<feature type="compositionally biased region" description="Acidic residues" evidence="2">
    <location>
        <begin position="389"/>
        <end position="398"/>
    </location>
</feature>
<dbReference type="AlphaFoldDB" id="A0A6A6W2W0"/>
<accession>A0A6A6W2W0</accession>
<feature type="compositionally biased region" description="Basic and acidic residues" evidence="2">
    <location>
        <begin position="339"/>
        <end position="352"/>
    </location>
</feature>
<evidence type="ECO:0000313" key="4">
    <source>
        <dbReference type="Proteomes" id="UP000799437"/>
    </source>
</evidence>
<keyword evidence="4" id="KW-1185">Reference proteome</keyword>
<dbReference type="SUPFAM" id="SSF58022">
    <property type="entry name" value="XRCC4, C-terminal oligomerization domain"/>
    <property type="match status" value="1"/>
</dbReference>
<protein>
    <recommendedName>
        <fullName evidence="5">Mitotic apparatus protein p62</fullName>
    </recommendedName>
</protein>
<feature type="compositionally biased region" description="Acidic residues" evidence="2">
    <location>
        <begin position="280"/>
        <end position="292"/>
    </location>
</feature>
<sequence length="398" mass="43240">MTSQHILRIPIVDDDSNFVIVNAKSNGSHDFDLYLSGTENEAPYELALKDGNIDSLQTSKNKLPAAEWRLILSHILLERQTDPNERDAIAGIEVVATVSTESSLEIVIRKLTGNITIRLGSIVLKHNDDIALDLFEWTGIASQAGAAAQSQMLKLQGRINDQSDAIAKLQKQLEELVTASREQEDAMAAKYAMLLNEKKAKIRDQQRLLATAKVDPQIASEVQLIRETTKPRKPAPSRASKRKAPAKSTEPDPTSDDDMQTAPESEDEDVKPAQMTPEPSDTETEDEDEDAGGTDAPVHSQPEPVDKPTRTQPGRGTRETRGKALGDPGVVDASTTKATGKEPKAPAEEAGKKATSLKDLPPPRELPFMKPSAASKASTGKAQVVRSMDEDDTDDDEL</sequence>
<dbReference type="InterPro" id="IPR014751">
    <property type="entry name" value="XRCC4-like_C"/>
</dbReference>
<evidence type="ECO:0008006" key="5">
    <source>
        <dbReference type="Google" id="ProtNLM"/>
    </source>
</evidence>
<feature type="coiled-coil region" evidence="1">
    <location>
        <begin position="152"/>
        <end position="215"/>
    </location>
</feature>
<evidence type="ECO:0000256" key="2">
    <source>
        <dbReference type="SAM" id="MobiDB-lite"/>
    </source>
</evidence>
<dbReference type="PANTHER" id="PTHR42067:SF1">
    <property type="entry name" value="MITOTIC APPARATUS PROTEIN P62"/>
    <property type="match status" value="1"/>
</dbReference>
<evidence type="ECO:0000313" key="3">
    <source>
        <dbReference type="EMBL" id="KAF2755371.1"/>
    </source>
</evidence>
<dbReference type="PANTHER" id="PTHR42067">
    <property type="entry name" value="YALI0C15378P"/>
    <property type="match status" value="1"/>
</dbReference>